<dbReference type="SUPFAM" id="SSF51679">
    <property type="entry name" value="Bacterial luciferase-like"/>
    <property type="match status" value="1"/>
</dbReference>
<dbReference type="GO" id="GO:0016705">
    <property type="term" value="F:oxidoreductase activity, acting on paired donors, with incorporation or reduction of molecular oxygen"/>
    <property type="evidence" value="ECO:0007669"/>
    <property type="project" value="InterPro"/>
</dbReference>
<keyword evidence="2" id="KW-1185">Reference proteome</keyword>
<dbReference type="InterPro" id="IPR036661">
    <property type="entry name" value="Luciferase-like_sf"/>
</dbReference>
<dbReference type="Proteomes" id="UP000542813">
    <property type="component" value="Unassembled WGS sequence"/>
</dbReference>
<reference evidence="1 2" key="1">
    <citation type="submission" date="2020-08" db="EMBL/GenBank/DDBJ databases">
        <title>Sequencing the genomes of 1000 actinobacteria strains.</title>
        <authorList>
            <person name="Klenk H.-P."/>
        </authorList>
    </citation>
    <scope>NUCLEOTIDE SEQUENCE [LARGE SCALE GENOMIC DNA]</scope>
    <source>
        <strain evidence="1 2">DSM 102122</strain>
    </source>
</reference>
<name>A0A7W9GUB8_9ACTN</name>
<evidence type="ECO:0000313" key="1">
    <source>
        <dbReference type="EMBL" id="MBB5790174.1"/>
    </source>
</evidence>
<evidence type="ECO:0000313" key="2">
    <source>
        <dbReference type="Proteomes" id="UP000542813"/>
    </source>
</evidence>
<organism evidence="1 2">
    <name type="scientific">Jiangella mangrovi</name>
    <dbReference type="NCBI Taxonomy" id="1524084"/>
    <lineage>
        <taxon>Bacteria</taxon>
        <taxon>Bacillati</taxon>
        <taxon>Actinomycetota</taxon>
        <taxon>Actinomycetes</taxon>
        <taxon>Jiangellales</taxon>
        <taxon>Jiangellaceae</taxon>
        <taxon>Jiangella</taxon>
    </lineage>
</organism>
<dbReference type="RefSeq" id="WP_184826045.1">
    <property type="nucleotide sequence ID" value="NZ_JACHMM010000001.1"/>
</dbReference>
<dbReference type="GO" id="GO:0004497">
    <property type="term" value="F:monooxygenase activity"/>
    <property type="evidence" value="ECO:0007669"/>
    <property type="project" value="UniProtKB-KW"/>
</dbReference>
<proteinExistence type="predicted"/>
<dbReference type="AlphaFoldDB" id="A0A7W9GUB8"/>
<gene>
    <name evidence="1" type="ORF">HD601_004749</name>
</gene>
<dbReference type="Gene3D" id="3.20.20.30">
    <property type="entry name" value="Luciferase-like domain"/>
    <property type="match status" value="1"/>
</dbReference>
<protein>
    <submittedName>
        <fullName evidence="1">Alkanesulfonate monooxygenase SsuD/methylene tetrahydromethanopterin reductase-like flavin-dependent oxidoreductase (Luciferase family)</fullName>
    </submittedName>
</protein>
<accession>A0A7W9GUB8</accession>
<keyword evidence="1" id="KW-0560">Oxidoreductase</keyword>
<comment type="caution">
    <text evidence="1">The sequence shown here is derived from an EMBL/GenBank/DDBJ whole genome shotgun (WGS) entry which is preliminary data.</text>
</comment>
<keyword evidence="1" id="KW-0503">Monooxygenase</keyword>
<sequence length="115" mass="12909">MTRGFELGLNSFGEVATDENGRQLSDAETVRRRVRFYHQYSTLGALFVGSPETVARKIATVARDLHLTRFDLEYDIMRLPRAARARTIELLGREVLPRVRDLLAVPPVPLSSGAL</sequence>
<dbReference type="EMBL" id="JACHMM010000001">
    <property type="protein sequence ID" value="MBB5790174.1"/>
    <property type="molecule type" value="Genomic_DNA"/>
</dbReference>